<sequence>MSQNSPRPAVLTVVNLPPFYLEPLRQHFTVHERLHEADPEAFARIAPGIRAITGGGESNVPRALMDQLPALEIVSIMGVGYDRVDVRTAVDRGIPVTHTPDVLNDEVADLALGLMLSVARRIPQADRYTKAGLWAEQGNMPLARKMSGARLGIVGLGRIGKAIAQRAAAFGMSIAYTGRSQQPEAAHPYFATPRELAANVDFLVVITPGGAGTRHLIDASVLQALGPKGFLVNVARGSVVDEQALVQALQQGVIAGAALDVFENEPQVPPALRALDNVVLTPHMASATRETRQAMADLALANLRAHFAGERLLSPVPECR</sequence>
<evidence type="ECO:0000256" key="4">
    <source>
        <dbReference type="RuleBase" id="RU003719"/>
    </source>
</evidence>
<evidence type="ECO:0000259" key="6">
    <source>
        <dbReference type="Pfam" id="PF02826"/>
    </source>
</evidence>
<dbReference type="Gene3D" id="3.40.50.720">
    <property type="entry name" value="NAD(P)-binding Rossmann-like Domain"/>
    <property type="match status" value="2"/>
</dbReference>
<evidence type="ECO:0000256" key="3">
    <source>
        <dbReference type="ARBA" id="ARBA00023027"/>
    </source>
</evidence>
<dbReference type="Proteomes" id="UP000541185">
    <property type="component" value="Unassembled WGS sequence"/>
</dbReference>
<dbReference type="GO" id="GO:0051287">
    <property type="term" value="F:NAD binding"/>
    <property type="evidence" value="ECO:0007669"/>
    <property type="project" value="InterPro"/>
</dbReference>
<keyword evidence="8" id="KW-1185">Reference proteome</keyword>
<dbReference type="PANTHER" id="PTHR10996:SF178">
    <property type="entry name" value="2-HYDROXYACID DEHYDROGENASE YGL185C-RELATED"/>
    <property type="match status" value="1"/>
</dbReference>
<feature type="domain" description="D-isomer specific 2-hydroxyacid dehydrogenase catalytic" evidence="5">
    <location>
        <begin position="17"/>
        <end position="316"/>
    </location>
</feature>
<dbReference type="GO" id="GO:0016618">
    <property type="term" value="F:hydroxypyruvate reductase [NAD(P)H] activity"/>
    <property type="evidence" value="ECO:0007669"/>
    <property type="project" value="TreeGrafter"/>
</dbReference>
<dbReference type="GO" id="GO:0030267">
    <property type="term" value="F:glyoxylate reductase (NADPH) activity"/>
    <property type="evidence" value="ECO:0007669"/>
    <property type="project" value="TreeGrafter"/>
</dbReference>
<organism evidence="7 8">
    <name type="scientific">Ramlibacter agri</name>
    <dbReference type="NCBI Taxonomy" id="2728837"/>
    <lineage>
        <taxon>Bacteria</taxon>
        <taxon>Pseudomonadati</taxon>
        <taxon>Pseudomonadota</taxon>
        <taxon>Betaproteobacteria</taxon>
        <taxon>Burkholderiales</taxon>
        <taxon>Comamonadaceae</taxon>
        <taxon>Ramlibacter</taxon>
    </lineage>
</organism>
<dbReference type="InterPro" id="IPR050223">
    <property type="entry name" value="D-isomer_2-hydroxyacid_DH"/>
</dbReference>
<comment type="caution">
    <text evidence="7">The sequence shown here is derived from an EMBL/GenBank/DDBJ whole genome shotgun (WGS) entry which is preliminary data.</text>
</comment>
<keyword evidence="2 4" id="KW-0560">Oxidoreductase</keyword>
<dbReference type="AlphaFoldDB" id="A0A848H5V4"/>
<dbReference type="CDD" id="cd12156">
    <property type="entry name" value="HPPR"/>
    <property type="match status" value="1"/>
</dbReference>
<dbReference type="InterPro" id="IPR006140">
    <property type="entry name" value="D-isomer_DH_NAD-bd"/>
</dbReference>
<dbReference type="EMBL" id="JABBFX010000001">
    <property type="protein sequence ID" value="NML44901.1"/>
    <property type="molecule type" value="Genomic_DNA"/>
</dbReference>
<dbReference type="InterPro" id="IPR036291">
    <property type="entry name" value="NAD(P)-bd_dom_sf"/>
</dbReference>
<keyword evidence="1" id="KW-0521">NADP</keyword>
<protein>
    <submittedName>
        <fullName evidence="7">2-hydroxyacid dehydrogenase</fullName>
    </submittedName>
</protein>
<dbReference type="RefSeq" id="WP_169418999.1">
    <property type="nucleotide sequence ID" value="NZ_JABBFX010000001.1"/>
</dbReference>
<keyword evidence="3" id="KW-0520">NAD</keyword>
<dbReference type="PANTHER" id="PTHR10996">
    <property type="entry name" value="2-HYDROXYACID DEHYDROGENASE-RELATED"/>
    <property type="match status" value="1"/>
</dbReference>
<evidence type="ECO:0000259" key="5">
    <source>
        <dbReference type="Pfam" id="PF00389"/>
    </source>
</evidence>
<accession>A0A848H5V4</accession>
<dbReference type="GO" id="GO:0005829">
    <property type="term" value="C:cytosol"/>
    <property type="evidence" value="ECO:0007669"/>
    <property type="project" value="TreeGrafter"/>
</dbReference>
<proteinExistence type="inferred from homology"/>
<evidence type="ECO:0000256" key="1">
    <source>
        <dbReference type="ARBA" id="ARBA00022857"/>
    </source>
</evidence>
<comment type="similarity">
    <text evidence="4">Belongs to the D-isomer specific 2-hydroxyacid dehydrogenase family.</text>
</comment>
<evidence type="ECO:0000256" key="2">
    <source>
        <dbReference type="ARBA" id="ARBA00023002"/>
    </source>
</evidence>
<gene>
    <name evidence="7" type="ORF">HHL11_14175</name>
</gene>
<evidence type="ECO:0000313" key="7">
    <source>
        <dbReference type="EMBL" id="NML44901.1"/>
    </source>
</evidence>
<dbReference type="Pfam" id="PF00389">
    <property type="entry name" value="2-Hacid_dh"/>
    <property type="match status" value="1"/>
</dbReference>
<dbReference type="SUPFAM" id="SSF51735">
    <property type="entry name" value="NAD(P)-binding Rossmann-fold domains"/>
    <property type="match status" value="1"/>
</dbReference>
<evidence type="ECO:0000313" key="8">
    <source>
        <dbReference type="Proteomes" id="UP000541185"/>
    </source>
</evidence>
<dbReference type="Pfam" id="PF02826">
    <property type="entry name" value="2-Hacid_dh_C"/>
    <property type="match status" value="1"/>
</dbReference>
<reference evidence="7 8" key="1">
    <citation type="submission" date="2020-04" db="EMBL/GenBank/DDBJ databases">
        <title>Ramlibacter sp. G-1-2-2 isolated from soil.</title>
        <authorList>
            <person name="Dahal R.H."/>
        </authorList>
    </citation>
    <scope>NUCLEOTIDE SEQUENCE [LARGE SCALE GENOMIC DNA]</scope>
    <source>
        <strain evidence="7 8">G-1-2-2</strain>
    </source>
</reference>
<dbReference type="FunFam" id="3.40.50.720:FF:000213">
    <property type="entry name" value="Putative 2-hydroxyacid dehydrogenase"/>
    <property type="match status" value="1"/>
</dbReference>
<feature type="domain" description="D-isomer specific 2-hydroxyacid dehydrogenase NAD-binding" evidence="6">
    <location>
        <begin position="112"/>
        <end position="285"/>
    </location>
</feature>
<dbReference type="SUPFAM" id="SSF52283">
    <property type="entry name" value="Formate/glycerate dehydrogenase catalytic domain-like"/>
    <property type="match status" value="1"/>
</dbReference>
<name>A0A848H5V4_9BURK</name>
<dbReference type="InterPro" id="IPR006139">
    <property type="entry name" value="D-isomer_2_OHA_DH_cat_dom"/>
</dbReference>